<dbReference type="GO" id="GO:0005737">
    <property type="term" value="C:cytoplasm"/>
    <property type="evidence" value="ECO:0007669"/>
    <property type="project" value="TreeGrafter"/>
</dbReference>
<dbReference type="InterPro" id="IPR010071">
    <property type="entry name" value="AA_adenyl_dom"/>
</dbReference>
<keyword evidence="2" id="KW-0597">Phosphoprotein</keyword>
<accession>A0A0P0ZAP0</accession>
<proteinExistence type="predicted"/>
<feature type="transmembrane region" description="Helical" evidence="3">
    <location>
        <begin position="705"/>
        <end position="727"/>
    </location>
</feature>
<dbReference type="InterPro" id="IPR042099">
    <property type="entry name" value="ANL_N_sf"/>
</dbReference>
<dbReference type="GO" id="GO:0043041">
    <property type="term" value="P:amino acid activation for nonribosomal peptide biosynthetic process"/>
    <property type="evidence" value="ECO:0007669"/>
    <property type="project" value="TreeGrafter"/>
</dbReference>
<dbReference type="Pfam" id="PF00501">
    <property type="entry name" value="AMP-binding"/>
    <property type="match status" value="1"/>
</dbReference>
<organism evidence="5">
    <name type="scientific">Fulvimarina pelagi</name>
    <dbReference type="NCBI Taxonomy" id="217511"/>
    <lineage>
        <taxon>Bacteria</taxon>
        <taxon>Pseudomonadati</taxon>
        <taxon>Pseudomonadota</taxon>
        <taxon>Alphaproteobacteria</taxon>
        <taxon>Hyphomicrobiales</taxon>
        <taxon>Aurantimonadaceae</taxon>
        <taxon>Fulvimarina</taxon>
    </lineage>
</organism>
<sequence>MSVDTVELGGQPGVTELRRRFESEDLLPVISWPGADNSRRWQAGERFHHLFEISCDRFDAFDPLHAAVETENSTVTYRELDERANRMAHMLVETGLEPGGRVAIRLERSADLYVAMLAISKAGGAYVPLDPGFPAERILFICEDAGVSHLISCSPADTILHGLACVLIDPNANAAAIAAMPSTRPQPRETADDSLAYVIYTSGTTGKPKGVPIDHSMIVNFLRVACETYGYRETDRVYQGLTIAFDFSIEEILVPLCVGATLVPPAAEHGSLVGQDLSNFLVSRRITALCCVPTVLASFDDELPDLRFILASGEACPKDLVARWWAPDRVFINAYGPTETTVTATLAVLDPDVDVTIGRPLPTYSAVILAEGETRALPFGEIGEISIAGPGLSRGYLNRPEQTARAFIPDFLSIPDNTSGMIYRTGDLGFFNSEGEIEYLGRIDTQVKIRGYRIELSEIESVLMKIPAIAQAAVDKVEPRPGEVMLAAWYSVRDGFEAPLREDVFRQMRMELPSYMVPAFFEKLDRLPMLPSQKVDRKSLPMPTGERLANAANAYVAPEDEIEIAIANVFAEVLGLKRVSIEDDLFDDLGADSLLIAKACATIRRIIPGSSPSMRDAYANRTVRTLSETVSGQVALSEARTSKPLCKHIRGFPDLHVASDFSYYACGLGQLATYLVYSFVWIWALSAGINWAVAAETLAVVYLRLVLFGAVYLTGLLILPIAVKWLLVGRFAVQRIPVWSFGYYRFWLVKTLIRANPVLLFVGTPFYNVYLRLLGAKIGRDVVLMSSLTPVATDLIEIGNGAVINKDVKYSGYRVTRGWIETGPVTIGRNAHIGDESVLDIDTELAEDCDLAHASSLTSGQRTVAGKSYHGTPAVITEGRFRIEASYAPSALRGALFNLVQFANLFFVAAALPILTIVAIYRQETGVMRVSEAGEQTILRHIAEQFGWAGAFVVATTLAGALFALTLPRLYAAFLKPGREYRLYGLHHLAARAVTGATNLKFYNTLFGDSALAPYYLRALGYKLDLSIQTGSNFGNVQKHDSPYLCEIGKGTMISDGLAQSHLLTTNASFKLEPTCIGAHNFFGNAVVMPAGARIGDNVLVGTKTLVPVHGPLRENTGILGSPAFEIPRSVKRDREFDYVKDERILKERLARKLKANLATIGYFLLSRWIATAVVFVFLPIIIELEGQGWIGALEIALIVLPMAVCLFSVSVACEWIGRGFKRHRPQYCSIYDPYYWRHERYWKLTELVLFNALVGTPFRGLVWKAFGVKWGRKVFDDGVLFSERTMVEVGDYCSFNEQTVVQSHSLEEGAFKSDHSVVRCGATLGVNAFVHYGAVVGENAVLDCDAFLMKGETMTAGSFWQGNPAREILR</sequence>
<evidence type="ECO:0000313" key="5">
    <source>
        <dbReference type="EMBL" id="BAT30970.1"/>
    </source>
</evidence>
<dbReference type="InterPro" id="IPR025110">
    <property type="entry name" value="AMP-bd_C"/>
</dbReference>
<dbReference type="PANTHER" id="PTHR45527">
    <property type="entry name" value="NONRIBOSOMAL PEPTIDE SYNTHETASE"/>
    <property type="match status" value="1"/>
</dbReference>
<feature type="domain" description="Carrier" evidence="4">
    <location>
        <begin position="557"/>
        <end position="634"/>
    </location>
</feature>
<dbReference type="Gene3D" id="2.160.10.10">
    <property type="entry name" value="Hexapeptide repeat proteins"/>
    <property type="match status" value="3"/>
</dbReference>
<feature type="transmembrane region" description="Helical" evidence="3">
    <location>
        <begin position="1189"/>
        <end position="1217"/>
    </location>
</feature>
<reference evidence="5" key="1">
    <citation type="journal article" date="2015" name="Proc. Natl. Acad. Sci. U.S.A.">
        <title>Bacterial clade with the ribosomal RNA operon on a small plasmid rather than the chromosome.</title>
        <authorList>
            <person name="Anda M."/>
            <person name="Ohtsubo Y."/>
            <person name="Okubo T."/>
            <person name="Sugawara M."/>
            <person name="Nagata Y."/>
            <person name="Tsuda M."/>
            <person name="Minamisawa K."/>
            <person name="Mitsui H."/>
        </authorList>
    </citation>
    <scope>NUCLEOTIDE SEQUENCE</scope>
    <source>
        <strain evidence="5">DSM 15513</strain>
    </source>
</reference>
<dbReference type="PROSITE" id="PS50075">
    <property type="entry name" value="CARRIER"/>
    <property type="match status" value="1"/>
</dbReference>
<dbReference type="SUPFAM" id="SSF47336">
    <property type="entry name" value="ACP-like"/>
    <property type="match status" value="1"/>
</dbReference>
<evidence type="ECO:0000256" key="2">
    <source>
        <dbReference type="ARBA" id="ARBA00022553"/>
    </source>
</evidence>
<evidence type="ECO:0000256" key="1">
    <source>
        <dbReference type="ARBA" id="ARBA00022450"/>
    </source>
</evidence>
<dbReference type="FunFam" id="3.40.50.980:FF:000001">
    <property type="entry name" value="Non-ribosomal peptide synthetase"/>
    <property type="match status" value="1"/>
</dbReference>
<feature type="transmembrane region" description="Helical" evidence="3">
    <location>
        <begin position="1156"/>
        <end position="1183"/>
    </location>
</feature>
<dbReference type="NCBIfam" id="TIGR02353">
    <property type="entry name" value="NRPS_term_dom"/>
    <property type="match status" value="1"/>
</dbReference>
<dbReference type="Pfam" id="PF00550">
    <property type="entry name" value="PP-binding"/>
    <property type="match status" value="1"/>
</dbReference>
<dbReference type="EMBL" id="LC066396">
    <property type="protein sequence ID" value="BAT30970.1"/>
    <property type="molecule type" value="Genomic_DNA"/>
</dbReference>
<feature type="transmembrane region" description="Helical" evidence="3">
    <location>
        <begin position="674"/>
        <end position="693"/>
    </location>
</feature>
<feature type="transmembrane region" description="Helical" evidence="3">
    <location>
        <begin position="747"/>
        <end position="770"/>
    </location>
</feature>
<dbReference type="InterPro" id="IPR020845">
    <property type="entry name" value="AMP-binding_CS"/>
</dbReference>
<dbReference type="InterPro" id="IPR011004">
    <property type="entry name" value="Trimer_LpxA-like_sf"/>
</dbReference>
<feature type="transmembrane region" description="Helical" evidence="3">
    <location>
        <begin position="946"/>
        <end position="967"/>
    </location>
</feature>
<evidence type="ECO:0000259" key="4">
    <source>
        <dbReference type="PROSITE" id="PS50075"/>
    </source>
</evidence>
<dbReference type="SUPFAM" id="SSF51161">
    <property type="entry name" value="Trimeric LpxA-like enzymes"/>
    <property type="match status" value="3"/>
</dbReference>
<dbReference type="InterPro" id="IPR036736">
    <property type="entry name" value="ACP-like_sf"/>
</dbReference>
<dbReference type="PANTHER" id="PTHR45527:SF1">
    <property type="entry name" value="FATTY ACID SYNTHASE"/>
    <property type="match status" value="1"/>
</dbReference>
<dbReference type="SUPFAM" id="SSF56801">
    <property type="entry name" value="Acetyl-CoA synthetase-like"/>
    <property type="match status" value="1"/>
</dbReference>
<feature type="transmembrane region" description="Helical" evidence="3">
    <location>
        <begin position="902"/>
        <end position="921"/>
    </location>
</feature>
<keyword evidence="3" id="KW-1133">Transmembrane helix</keyword>
<dbReference type="PROSITE" id="PS00012">
    <property type="entry name" value="PHOSPHOPANTETHEINE"/>
    <property type="match status" value="1"/>
</dbReference>
<dbReference type="Gene3D" id="1.10.1200.10">
    <property type="entry name" value="ACP-like"/>
    <property type="match status" value="1"/>
</dbReference>
<protein>
    <submittedName>
        <fullName evidence="5">Peptide synthetase</fullName>
    </submittedName>
</protein>
<keyword evidence="3" id="KW-0812">Transmembrane</keyword>
<dbReference type="CDD" id="cd05930">
    <property type="entry name" value="A_NRPS"/>
    <property type="match status" value="1"/>
</dbReference>
<dbReference type="InterPro" id="IPR012728">
    <property type="entry name" value="Pls/PosA_C"/>
</dbReference>
<keyword evidence="1" id="KW-0596">Phosphopantetheine</keyword>
<dbReference type="NCBIfam" id="TIGR01733">
    <property type="entry name" value="AA-adenyl-dom"/>
    <property type="match status" value="1"/>
</dbReference>
<name>A0A0P0ZAP0_9HYPH</name>
<dbReference type="Gene3D" id="3.40.50.12780">
    <property type="entry name" value="N-terminal domain of ligase-like"/>
    <property type="match status" value="1"/>
</dbReference>
<dbReference type="GO" id="GO:0031177">
    <property type="term" value="F:phosphopantetheine binding"/>
    <property type="evidence" value="ECO:0007669"/>
    <property type="project" value="TreeGrafter"/>
</dbReference>
<dbReference type="InterPro" id="IPR009081">
    <property type="entry name" value="PP-bd_ACP"/>
</dbReference>
<dbReference type="Gene3D" id="3.30.300.30">
    <property type="match status" value="1"/>
</dbReference>
<dbReference type="InterPro" id="IPR000873">
    <property type="entry name" value="AMP-dep_synth/lig_dom"/>
</dbReference>
<dbReference type="PROSITE" id="PS00455">
    <property type="entry name" value="AMP_BINDING"/>
    <property type="match status" value="1"/>
</dbReference>
<evidence type="ECO:0000256" key="3">
    <source>
        <dbReference type="SAM" id="Phobius"/>
    </source>
</evidence>
<dbReference type="InterPro" id="IPR006162">
    <property type="entry name" value="Ppantetheine_attach_site"/>
</dbReference>
<dbReference type="InterPro" id="IPR045851">
    <property type="entry name" value="AMP-bd_C_sf"/>
</dbReference>
<dbReference type="OrthoDB" id="9803968at2"/>
<keyword evidence="3" id="KW-0472">Membrane</keyword>
<dbReference type="Pfam" id="PF13193">
    <property type="entry name" value="AMP-binding_C"/>
    <property type="match status" value="1"/>
</dbReference>
<dbReference type="GO" id="GO:0044550">
    <property type="term" value="P:secondary metabolite biosynthetic process"/>
    <property type="evidence" value="ECO:0007669"/>
    <property type="project" value="TreeGrafter"/>
</dbReference>